<evidence type="ECO:0000313" key="3">
    <source>
        <dbReference type="Proteomes" id="UP000428803"/>
    </source>
</evidence>
<protein>
    <recommendedName>
        <fullName evidence="1">DAGKc domain-containing protein</fullName>
    </recommendedName>
</protein>
<dbReference type="Proteomes" id="UP000428803">
    <property type="component" value="Chromosome"/>
</dbReference>
<feature type="domain" description="DAGKc" evidence="1">
    <location>
        <begin position="1"/>
        <end position="129"/>
    </location>
</feature>
<reference evidence="3" key="1">
    <citation type="submission" date="2019-01" db="EMBL/GenBank/DDBJ databases">
        <title>Sphingorhabdus lacus sp.nov., isolated from an oligotrophic freshwater lake.</title>
        <authorList>
            <person name="Park M."/>
        </authorList>
    </citation>
    <scope>NUCLEOTIDE SEQUENCE [LARGE SCALE GENOMIC DNA]</scope>
    <source>
        <strain evidence="3">IMCC1753</strain>
    </source>
</reference>
<accession>A0A6I6L6V4</accession>
<dbReference type="GO" id="GO:0016301">
    <property type="term" value="F:kinase activity"/>
    <property type="evidence" value="ECO:0007669"/>
    <property type="project" value="InterPro"/>
</dbReference>
<organism evidence="2 3">
    <name type="scientific">Sphingorhabdus lacus</name>
    <dbReference type="NCBI Taxonomy" id="392610"/>
    <lineage>
        <taxon>Bacteria</taxon>
        <taxon>Pseudomonadati</taxon>
        <taxon>Pseudomonadota</taxon>
        <taxon>Alphaproteobacteria</taxon>
        <taxon>Sphingomonadales</taxon>
        <taxon>Sphingomonadaceae</taxon>
        <taxon>Sphingorhabdus</taxon>
    </lineage>
</organism>
<evidence type="ECO:0000259" key="1">
    <source>
        <dbReference type="PROSITE" id="PS50146"/>
    </source>
</evidence>
<dbReference type="Pfam" id="PF00781">
    <property type="entry name" value="DAGK_cat"/>
    <property type="match status" value="1"/>
</dbReference>
<name>A0A6I6L6V4_9SPHN</name>
<dbReference type="SUPFAM" id="SSF111331">
    <property type="entry name" value="NAD kinase/diacylglycerol kinase-like"/>
    <property type="match status" value="1"/>
</dbReference>
<dbReference type="InterPro" id="IPR017438">
    <property type="entry name" value="ATP-NAD_kinase_N"/>
</dbReference>
<dbReference type="SMART" id="SM00046">
    <property type="entry name" value="DAGKc"/>
    <property type="match status" value="1"/>
</dbReference>
<proteinExistence type="predicted"/>
<dbReference type="AlphaFoldDB" id="A0A6I6L6V4"/>
<sequence length="276" mass="29644">MKRTLLITNTSSGSANGVDEQTVASSLEQAGFDVVEKRILPEQDLPSQRDLESSLIEAVAILSGDGTISNLYKKLAKWSGAILVLPGGTMNLLSRRLHGDISLAALLDALQTSTLVPKPISLIAVSDQHILTGLTVGPSTRWAEVREGMRHADLQSLAETIPAAWSETLSDEGVWVGEDTEHQFASLFVEPVDGDHLSVIAFLASNIGDMVGHGLAWLRKDFRDGPHIDLGIMCDVTISAEGITASALIDGEATELPVPIHCRAEMSEVHFLVHKQ</sequence>
<dbReference type="KEGG" id="slaa:EUU25_03715"/>
<dbReference type="OrthoDB" id="7199213at2"/>
<dbReference type="InterPro" id="IPR001206">
    <property type="entry name" value="Diacylglycerol_kinase_cat_dom"/>
</dbReference>
<dbReference type="InterPro" id="IPR016064">
    <property type="entry name" value="NAD/diacylglycerol_kinase_sf"/>
</dbReference>
<dbReference type="PROSITE" id="PS50146">
    <property type="entry name" value="DAGK"/>
    <property type="match status" value="1"/>
</dbReference>
<dbReference type="EMBL" id="CP035733">
    <property type="protein sequence ID" value="QGY79797.1"/>
    <property type="molecule type" value="Genomic_DNA"/>
</dbReference>
<keyword evidence="3" id="KW-1185">Reference proteome</keyword>
<gene>
    <name evidence="2" type="ORF">EUU25_03715</name>
</gene>
<dbReference type="Gene3D" id="3.40.50.10330">
    <property type="entry name" value="Probable inorganic polyphosphate/atp-NAD kinase, domain 1"/>
    <property type="match status" value="1"/>
</dbReference>
<evidence type="ECO:0000313" key="2">
    <source>
        <dbReference type="EMBL" id="QGY79797.1"/>
    </source>
</evidence>
<dbReference type="RefSeq" id="WP_158898401.1">
    <property type="nucleotide sequence ID" value="NZ_CP035733.1"/>
</dbReference>